<dbReference type="InterPro" id="IPR047216">
    <property type="entry name" value="Endonuclease_DUF559_bact"/>
</dbReference>
<proteinExistence type="predicted"/>
<dbReference type="Gene3D" id="3.40.960.10">
    <property type="entry name" value="VSR Endonuclease"/>
    <property type="match status" value="1"/>
</dbReference>
<dbReference type="SUPFAM" id="SSF52980">
    <property type="entry name" value="Restriction endonuclease-like"/>
    <property type="match status" value="1"/>
</dbReference>
<dbReference type="EMBL" id="FZQA01000008">
    <property type="protein sequence ID" value="SNT75331.1"/>
    <property type="molecule type" value="Genomic_DNA"/>
</dbReference>
<organism evidence="2 3">
    <name type="scientific">Amphiplicatus metriothermophilus</name>
    <dbReference type="NCBI Taxonomy" id="1519374"/>
    <lineage>
        <taxon>Bacteria</taxon>
        <taxon>Pseudomonadati</taxon>
        <taxon>Pseudomonadota</taxon>
        <taxon>Alphaproteobacteria</taxon>
        <taxon>Parvularculales</taxon>
        <taxon>Parvularculaceae</taxon>
        <taxon>Amphiplicatus</taxon>
    </lineage>
</organism>
<dbReference type="RefSeq" id="WP_159462507.1">
    <property type="nucleotide sequence ID" value="NZ_FZQA01000008.1"/>
</dbReference>
<dbReference type="Pfam" id="PF04480">
    <property type="entry name" value="DUF559"/>
    <property type="match status" value="1"/>
</dbReference>
<dbReference type="PANTHER" id="PTHR38590:SF1">
    <property type="entry name" value="BLL0828 PROTEIN"/>
    <property type="match status" value="1"/>
</dbReference>
<name>A0A239PYE5_9PROT</name>
<evidence type="ECO:0000313" key="3">
    <source>
        <dbReference type="Proteomes" id="UP000198346"/>
    </source>
</evidence>
<keyword evidence="2" id="KW-0540">Nuclease</keyword>
<dbReference type="InterPro" id="IPR007569">
    <property type="entry name" value="DUF559"/>
</dbReference>
<dbReference type="AlphaFoldDB" id="A0A239PYE5"/>
<keyword evidence="3" id="KW-1185">Reference proteome</keyword>
<protein>
    <submittedName>
        <fullName evidence="2">Very-short-patch-repair endonuclease</fullName>
    </submittedName>
</protein>
<reference evidence="2 3" key="1">
    <citation type="submission" date="2017-07" db="EMBL/GenBank/DDBJ databases">
        <authorList>
            <person name="Sun Z.S."/>
            <person name="Albrecht U."/>
            <person name="Echele G."/>
            <person name="Lee C.C."/>
        </authorList>
    </citation>
    <scope>NUCLEOTIDE SEQUENCE [LARGE SCALE GENOMIC DNA]</scope>
    <source>
        <strain evidence="2 3">CGMCC 1.12710</strain>
    </source>
</reference>
<dbReference type="InterPro" id="IPR011335">
    <property type="entry name" value="Restrct_endonuc-II-like"/>
</dbReference>
<gene>
    <name evidence="2" type="ORF">SAMN06297382_2672</name>
</gene>
<evidence type="ECO:0000259" key="1">
    <source>
        <dbReference type="Pfam" id="PF04480"/>
    </source>
</evidence>
<evidence type="ECO:0000313" key="2">
    <source>
        <dbReference type="EMBL" id="SNT75331.1"/>
    </source>
</evidence>
<keyword evidence="2" id="KW-0255">Endonuclease</keyword>
<accession>A0A239PYE5</accession>
<dbReference type="PANTHER" id="PTHR38590">
    <property type="entry name" value="BLL0828 PROTEIN"/>
    <property type="match status" value="1"/>
</dbReference>
<keyword evidence="2" id="KW-0378">Hydrolase</keyword>
<dbReference type="OrthoDB" id="9798754at2"/>
<sequence>MNPRPNTRVARRFRKNANAPERRAWESLRSLRAQGFPVRRQHPIGPFIVDFAIVKAKLVIEIDGGVRRLSSVSEKDAVREQAIRGQGWRLLHVPAATAMSRDHLLALVQKELGL</sequence>
<dbReference type="Proteomes" id="UP000198346">
    <property type="component" value="Unassembled WGS sequence"/>
</dbReference>
<dbReference type="GO" id="GO:0004519">
    <property type="term" value="F:endonuclease activity"/>
    <property type="evidence" value="ECO:0007669"/>
    <property type="project" value="UniProtKB-KW"/>
</dbReference>
<feature type="domain" description="DUF559" evidence="1">
    <location>
        <begin position="7"/>
        <end position="93"/>
    </location>
</feature>